<dbReference type="Proteomes" id="UP001610818">
    <property type="component" value="Unassembled WGS sequence"/>
</dbReference>
<feature type="domain" description="Aerobactin siderophore biosynthesis IucA/IucC-like C-terminal" evidence="1">
    <location>
        <begin position="246"/>
        <end position="360"/>
    </location>
</feature>
<dbReference type="Gene3D" id="1.10.510.40">
    <property type="match status" value="1"/>
</dbReference>
<proteinExistence type="predicted"/>
<keyword evidence="3" id="KW-1185">Reference proteome</keyword>
<organism evidence="2 3">
    <name type="scientific">Streptomyces longisporoflavus</name>
    <dbReference type="NCBI Taxonomy" id="28044"/>
    <lineage>
        <taxon>Bacteria</taxon>
        <taxon>Bacillati</taxon>
        <taxon>Actinomycetota</taxon>
        <taxon>Actinomycetes</taxon>
        <taxon>Kitasatosporales</taxon>
        <taxon>Streptomycetaceae</taxon>
        <taxon>Streptomyces</taxon>
    </lineage>
</organism>
<dbReference type="RefSeq" id="WP_397708651.1">
    <property type="nucleotide sequence ID" value="NZ_JBIRGN010000001.1"/>
</dbReference>
<dbReference type="Pfam" id="PF06276">
    <property type="entry name" value="FhuF"/>
    <property type="match status" value="1"/>
</dbReference>
<sequence length="405" mass="44556">MRLEDLDDPMRVWHYAERYLGEKTRIYSRFADDADVSAACHPQRGAESFTLPSFLVPAGRGELVTNNVASTLPSHYQVAEHLVLPVHPDTLSFEGLAGREELLRCEAGPPLEVVPLANTRTVSVLEVDGEPAVPHMLKLHYPRRLSRFTRQQHQEELALQLWVAEQLAVAGVPLLTDVCAGVFGSGGQGWGFLVREPPALSADTGLFTVPLFALYGQDLHAPADRSLLEQLVAAAGEPAGDYITERIVRPMVRLWTQTLLATGCALELHGQNTLVSFTPDGRHLQILYRDCEIHTDPGLRARKGLPPGQLPPASVISRDVPFTAAAVFSLTYDSFMGHALDRLAALAYDRLGLSPAVLHEAARHTFRNSGLQEDLLPPTVHYYGDAPYTGDHFQLVDTGHPPLWR</sequence>
<evidence type="ECO:0000259" key="1">
    <source>
        <dbReference type="Pfam" id="PF06276"/>
    </source>
</evidence>
<gene>
    <name evidence="2" type="ORF">ACH4F9_06550</name>
</gene>
<name>A0ABW7QI67_9ACTN</name>
<comment type="caution">
    <text evidence="2">The sequence shown here is derived from an EMBL/GenBank/DDBJ whole genome shotgun (WGS) entry which is preliminary data.</text>
</comment>
<protein>
    <submittedName>
        <fullName evidence="2">Ferric iron reductase</fullName>
    </submittedName>
</protein>
<reference evidence="2 3" key="1">
    <citation type="submission" date="2024-10" db="EMBL/GenBank/DDBJ databases">
        <title>The Natural Products Discovery Center: Release of the First 8490 Sequenced Strains for Exploring Actinobacteria Biosynthetic Diversity.</title>
        <authorList>
            <person name="Kalkreuter E."/>
            <person name="Kautsar S.A."/>
            <person name="Yang D."/>
            <person name="Bader C.D."/>
            <person name="Teijaro C.N."/>
            <person name="Fluegel L."/>
            <person name="Davis C.M."/>
            <person name="Simpson J.R."/>
            <person name="Lauterbach L."/>
            <person name="Steele A.D."/>
            <person name="Gui C."/>
            <person name="Meng S."/>
            <person name="Li G."/>
            <person name="Viehrig K."/>
            <person name="Ye F."/>
            <person name="Su P."/>
            <person name="Kiefer A.F."/>
            <person name="Nichols A."/>
            <person name="Cepeda A.J."/>
            <person name="Yan W."/>
            <person name="Fan B."/>
            <person name="Jiang Y."/>
            <person name="Adhikari A."/>
            <person name="Zheng C.-J."/>
            <person name="Schuster L."/>
            <person name="Cowan T.M."/>
            <person name="Smanski M.J."/>
            <person name="Chevrette M.G."/>
            <person name="De Carvalho L.P.S."/>
            <person name="Shen B."/>
        </authorList>
    </citation>
    <scope>NUCLEOTIDE SEQUENCE [LARGE SCALE GENOMIC DNA]</scope>
    <source>
        <strain evidence="2 3">NPDC017990</strain>
    </source>
</reference>
<evidence type="ECO:0000313" key="3">
    <source>
        <dbReference type="Proteomes" id="UP001610818"/>
    </source>
</evidence>
<accession>A0ABW7QI67</accession>
<dbReference type="EMBL" id="JBIRGQ010000001">
    <property type="protein sequence ID" value="MFH8544657.1"/>
    <property type="molecule type" value="Genomic_DNA"/>
</dbReference>
<dbReference type="InterPro" id="IPR022770">
    <property type="entry name" value="IucA/IucC-like_C"/>
</dbReference>
<evidence type="ECO:0000313" key="2">
    <source>
        <dbReference type="EMBL" id="MFH8544657.1"/>
    </source>
</evidence>